<accession>A0A090VTN7</accession>
<dbReference type="EMBL" id="BBNY01000095">
    <property type="protein sequence ID" value="GAL91090.1"/>
    <property type="molecule type" value="Genomic_DNA"/>
</dbReference>
<keyword evidence="4" id="KW-1185">Reference proteome</keyword>
<name>A0A090VTN7_9FLAO</name>
<comment type="caution">
    <text evidence="1">The sequence shown here is derived from an EMBL/GenBank/DDBJ whole genome shotgun (WGS) entry which is preliminary data.</text>
</comment>
<dbReference type="EMBL" id="BBNR01000016">
    <property type="protein sequence ID" value="GAL68095.1"/>
    <property type="molecule type" value="Genomic_DNA"/>
</dbReference>
<dbReference type="Proteomes" id="UP000030184">
    <property type="component" value="Unassembled WGS sequence"/>
</dbReference>
<organism evidence="1 3">
    <name type="scientific">Jejuia pallidilutea</name>
    <dbReference type="NCBI Taxonomy" id="504487"/>
    <lineage>
        <taxon>Bacteria</taxon>
        <taxon>Pseudomonadati</taxon>
        <taxon>Bacteroidota</taxon>
        <taxon>Flavobacteriia</taxon>
        <taxon>Flavobacteriales</taxon>
        <taxon>Flavobacteriaceae</taxon>
        <taxon>Jejuia</taxon>
    </lineage>
</organism>
<reference evidence="4" key="1">
    <citation type="journal article" date="2014" name="Genome Announc.">
        <title>Draft Genome Sequence of Marine Flavobacterium Jejuia pallidilutea Strain 11shimoA1 and Pigmentation Mutants.</title>
        <authorList>
            <person name="Takatani N."/>
            <person name="Nakanishi M."/>
            <person name="Meirelles P."/>
            <person name="Mino S."/>
            <person name="Suda W."/>
            <person name="Oshima K."/>
            <person name="Hattori M."/>
            <person name="Ohkuma M."/>
            <person name="Hosokawa M."/>
            <person name="Miyashita K."/>
            <person name="Thompson F.L."/>
            <person name="Niwa A."/>
            <person name="Sawabe T."/>
            <person name="Sawabe T."/>
        </authorList>
    </citation>
    <scope>NUCLEOTIDE SEQUENCE [LARGE SCALE GENOMIC DNA]</scope>
    <source>
        <strain evidence="4">JCM 19538</strain>
    </source>
</reference>
<evidence type="ECO:0000313" key="4">
    <source>
        <dbReference type="Proteomes" id="UP000030184"/>
    </source>
</evidence>
<proteinExistence type="predicted"/>
<sequence length="43" mass="5009">MFHTAHAKQGFVMFVESGSFRKIKFIVFTKYTCSAKIYICVKD</sequence>
<dbReference type="STRING" id="504487.JCM19538_2704"/>
<evidence type="ECO:0000313" key="3">
    <source>
        <dbReference type="Proteomes" id="UP000029641"/>
    </source>
</evidence>
<evidence type="ECO:0000313" key="2">
    <source>
        <dbReference type="EMBL" id="GAL91090.1"/>
    </source>
</evidence>
<evidence type="ECO:0000313" key="1">
    <source>
        <dbReference type="EMBL" id="GAL68095.1"/>
    </source>
</evidence>
<protein>
    <submittedName>
        <fullName evidence="1">Uncharacterized protein</fullName>
    </submittedName>
</protein>
<gene>
    <name evidence="1" type="ORF">JCM19301_1192</name>
    <name evidence="2" type="ORF">JCM19538_2704</name>
</gene>
<dbReference type="Proteomes" id="UP000029641">
    <property type="component" value="Unassembled WGS sequence"/>
</dbReference>
<dbReference type="AlphaFoldDB" id="A0A090VTN7"/>